<evidence type="ECO:0000256" key="1">
    <source>
        <dbReference type="ARBA" id="ARBA00005715"/>
    </source>
</evidence>
<organism evidence="9 10">
    <name type="scientific">Arboricoccus pini</name>
    <dbReference type="NCBI Taxonomy" id="1963835"/>
    <lineage>
        <taxon>Bacteria</taxon>
        <taxon>Pseudomonadati</taxon>
        <taxon>Pseudomonadota</taxon>
        <taxon>Alphaproteobacteria</taxon>
        <taxon>Geminicoccales</taxon>
        <taxon>Geminicoccaceae</taxon>
        <taxon>Arboricoccus</taxon>
    </lineage>
</organism>
<keyword evidence="2" id="KW-0808">Transferase</keyword>
<dbReference type="RefSeq" id="WP_088561828.1">
    <property type="nucleotide sequence ID" value="NZ_FYEH01000008.1"/>
</dbReference>
<dbReference type="InterPro" id="IPR031475">
    <property type="entry name" value="NBD_C"/>
</dbReference>
<feature type="domain" description="Four-carbon acid sugar kinase N-terminal" evidence="7">
    <location>
        <begin position="6"/>
        <end position="229"/>
    </location>
</feature>
<evidence type="ECO:0000259" key="8">
    <source>
        <dbReference type="Pfam" id="PF17042"/>
    </source>
</evidence>
<dbReference type="OrthoDB" id="9778478at2"/>
<dbReference type="GO" id="GO:0016301">
    <property type="term" value="F:kinase activity"/>
    <property type="evidence" value="ECO:0007669"/>
    <property type="project" value="UniProtKB-KW"/>
</dbReference>
<gene>
    <name evidence="9" type="ORF">SAMN07250955_10826</name>
</gene>
<keyword evidence="10" id="KW-1185">Reference proteome</keyword>
<dbReference type="GO" id="GO:0005524">
    <property type="term" value="F:ATP binding"/>
    <property type="evidence" value="ECO:0007669"/>
    <property type="project" value="UniProtKB-KW"/>
</dbReference>
<keyword evidence="5" id="KW-0067">ATP-binding</keyword>
<dbReference type="EMBL" id="FYEH01000008">
    <property type="protein sequence ID" value="SNB70939.1"/>
    <property type="molecule type" value="Genomic_DNA"/>
</dbReference>
<dbReference type="AlphaFoldDB" id="A0A212RF98"/>
<reference evidence="9 10" key="1">
    <citation type="submission" date="2017-06" db="EMBL/GenBank/DDBJ databases">
        <authorList>
            <person name="Kim H.J."/>
            <person name="Triplett B.A."/>
        </authorList>
    </citation>
    <scope>NUCLEOTIDE SEQUENCE [LARGE SCALE GENOMIC DNA]</scope>
    <source>
        <strain evidence="9 10">B29T1</strain>
    </source>
</reference>
<name>A0A212RF98_9PROT</name>
<dbReference type="Pfam" id="PF17042">
    <property type="entry name" value="NBD_C"/>
    <property type="match status" value="1"/>
</dbReference>
<dbReference type="InterPro" id="IPR037051">
    <property type="entry name" value="4-carb_acid_sugar_kinase_N_sf"/>
</dbReference>
<dbReference type="Gene3D" id="3.40.50.10840">
    <property type="entry name" value="Putative sugar-binding, N-terminal domain"/>
    <property type="match status" value="1"/>
</dbReference>
<evidence type="ECO:0000256" key="2">
    <source>
        <dbReference type="ARBA" id="ARBA00022679"/>
    </source>
</evidence>
<evidence type="ECO:0000256" key="6">
    <source>
        <dbReference type="ARBA" id="ARBA00023277"/>
    </source>
</evidence>
<dbReference type="Pfam" id="PF07005">
    <property type="entry name" value="SBD_N"/>
    <property type="match status" value="1"/>
</dbReference>
<feature type="domain" description="Four-carbon acid sugar kinase nucleotide binding" evidence="8">
    <location>
        <begin position="251"/>
        <end position="400"/>
    </location>
</feature>
<accession>A0A212RF98</accession>
<evidence type="ECO:0000256" key="4">
    <source>
        <dbReference type="ARBA" id="ARBA00022777"/>
    </source>
</evidence>
<evidence type="ECO:0000313" key="10">
    <source>
        <dbReference type="Proteomes" id="UP000197065"/>
    </source>
</evidence>
<evidence type="ECO:0000259" key="7">
    <source>
        <dbReference type="Pfam" id="PF07005"/>
    </source>
</evidence>
<evidence type="ECO:0000256" key="5">
    <source>
        <dbReference type="ARBA" id="ARBA00022840"/>
    </source>
</evidence>
<sequence length="417" mass="43294">MTQSWLILADDLTGAADCAIAFARRGRRAVVSWGEVESGWRPADVVAYDTASRGLPPERAAQAHRQMLGRLSGPDRTLFKKIDSTLRGEPAIETAVTAEFLRAQTGMAFGVFAPAFPSTGRTTIDGHVHVAGRPLEEAEVWRRDHTYASADLVEVLASADVVAERVPLAIIRRGSAALRAAFAAIKAHQATVAVCDAETDQDLHLIAEASLPGTPGDFFIGSAGLAHALAARVPGHAVATPSVTDGRQGALIVVGSLAATSRSGARKLVAGGEVVHVPVTPDILLSDAEDRTELGHEVARLLDADADVLVEIQMGPSPDMSLGPRLAAGLAAALEPAADRMSAFAATGGETAAALLSRFGVNGIELIDEIEPGVALGFSLGRLSIPVVTKAGAFGDENSLGRIAARLRAIRKSGIST</sequence>
<dbReference type="Gene3D" id="3.40.980.20">
    <property type="entry name" value="Four-carbon acid sugar kinase, nucleotide binding domain"/>
    <property type="match status" value="1"/>
</dbReference>
<proteinExistence type="inferred from homology"/>
<evidence type="ECO:0000256" key="3">
    <source>
        <dbReference type="ARBA" id="ARBA00022741"/>
    </source>
</evidence>
<evidence type="ECO:0000313" key="9">
    <source>
        <dbReference type="EMBL" id="SNB70939.1"/>
    </source>
</evidence>
<dbReference type="SUPFAM" id="SSF142764">
    <property type="entry name" value="YgbK-like"/>
    <property type="match status" value="1"/>
</dbReference>
<dbReference type="InterPro" id="IPR042213">
    <property type="entry name" value="NBD_C_sf"/>
</dbReference>
<keyword evidence="4" id="KW-0418">Kinase</keyword>
<dbReference type="InterPro" id="IPR010737">
    <property type="entry name" value="4-carb_acid_sugar_kinase_N"/>
</dbReference>
<comment type="similarity">
    <text evidence="1">Belongs to the four-carbon acid sugar kinase family.</text>
</comment>
<dbReference type="Proteomes" id="UP000197065">
    <property type="component" value="Unassembled WGS sequence"/>
</dbReference>
<protein>
    <submittedName>
        <fullName evidence="9">Uncharacterized conserved protein YgbK, DUF1537 family</fullName>
    </submittedName>
</protein>
<keyword evidence="3" id="KW-0547">Nucleotide-binding</keyword>
<keyword evidence="6" id="KW-0119">Carbohydrate metabolism</keyword>